<dbReference type="SUPFAM" id="SSF52540">
    <property type="entry name" value="P-loop containing nucleoside triphosphate hydrolases"/>
    <property type="match status" value="1"/>
</dbReference>
<dbReference type="InterPro" id="IPR027417">
    <property type="entry name" value="P-loop_NTPase"/>
</dbReference>
<evidence type="ECO:0000256" key="4">
    <source>
        <dbReference type="ARBA" id="ARBA00034320"/>
    </source>
</evidence>
<evidence type="ECO:0000313" key="7">
    <source>
        <dbReference type="EMBL" id="PXW90625.1"/>
    </source>
</evidence>
<dbReference type="Pfam" id="PF02492">
    <property type="entry name" value="cobW"/>
    <property type="match status" value="1"/>
</dbReference>
<keyword evidence="1" id="KW-0547">Nucleotide-binding</keyword>
<dbReference type="InterPro" id="IPR011629">
    <property type="entry name" value="CobW-like_C"/>
</dbReference>
<evidence type="ECO:0000259" key="6">
    <source>
        <dbReference type="SMART" id="SM00833"/>
    </source>
</evidence>
<keyword evidence="8" id="KW-1185">Reference proteome</keyword>
<evidence type="ECO:0000256" key="5">
    <source>
        <dbReference type="ARBA" id="ARBA00049117"/>
    </source>
</evidence>
<dbReference type="InterPro" id="IPR003495">
    <property type="entry name" value="CobW/HypB/UreG_nucleotide-bd"/>
</dbReference>
<accession>A0A2V3WEH3</accession>
<keyword evidence="2" id="KW-0378">Hydrolase</keyword>
<dbReference type="RefSeq" id="WP_110393869.1">
    <property type="nucleotide sequence ID" value="NZ_JADIJL010000001.1"/>
</dbReference>
<dbReference type="GO" id="GO:0000166">
    <property type="term" value="F:nucleotide binding"/>
    <property type="evidence" value="ECO:0007669"/>
    <property type="project" value="UniProtKB-KW"/>
</dbReference>
<comment type="similarity">
    <text evidence="4">Belongs to the SIMIBI class G3E GTPase family. ZNG1 subfamily.</text>
</comment>
<evidence type="ECO:0000313" key="8">
    <source>
        <dbReference type="Proteomes" id="UP000247978"/>
    </source>
</evidence>
<keyword evidence="3" id="KW-0143">Chaperone</keyword>
<dbReference type="Proteomes" id="UP000247978">
    <property type="component" value="Unassembled WGS sequence"/>
</dbReference>
<dbReference type="AlphaFoldDB" id="A0A2V3WEH3"/>
<dbReference type="Gene3D" id="3.30.1220.10">
    <property type="entry name" value="CobW-like, C-terminal domain"/>
    <property type="match status" value="1"/>
</dbReference>
<gene>
    <name evidence="7" type="ORF">DFR56_101539</name>
</gene>
<comment type="caution">
    <text evidence="7">The sequence shown here is derived from an EMBL/GenBank/DDBJ whole genome shotgun (WGS) entry which is preliminary data.</text>
</comment>
<comment type="catalytic activity">
    <reaction evidence="5">
        <text>GTP + H2O = GDP + phosphate + H(+)</text>
        <dbReference type="Rhea" id="RHEA:19669"/>
        <dbReference type="ChEBI" id="CHEBI:15377"/>
        <dbReference type="ChEBI" id="CHEBI:15378"/>
        <dbReference type="ChEBI" id="CHEBI:37565"/>
        <dbReference type="ChEBI" id="CHEBI:43474"/>
        <dbReference type="ChEBI" id="CHEBI:58189"/>
    </reaction>
    <physiologicalReaction direction="left-to-right" evidence="5">
        <dbReference type="Rhea" id="RHEA:19670"/>
    </physiologicalReaction>
</comment>
<proteinExistence type="inferred from homology"/>
<dbReference type="OrthoDB" id="9808822at2"/>
<dbReference type="SUPFAM" id="SSF90002">
    <property type="entry name" value="Hypothetical protein YjiA, C-terminal domain"/>
    <property type="match status" value="1"/>
</dbReference>
<sequence>MWQNKIPVTIITGYLGSGKTTLLNRVLADKVGEKSAVIVNEFGDIGIDSQLVSTTEEEIIEINKGCICCNVRSDLIRLLTKLLKRMQRNKVYFNRVIIETTGLANPGPVIQTFLMDDVMAQWFKIDAVVTVLDVKHLPYHLDEPEAKEQIAFSDVLLFNKTDLVSLNKLDNLVEKVSDMNQTAKQLFSVNSEIDTKQIIDIDSFQLGQKLELNPNLLDSHHHHHHSDVRSFVLKDDRPLHINKVNQWFSYLVQIKGENLFRYKGILYIKDYKERVVFQGVHMLFSGKQDRPWKKDEKKQSEIVFIGKDLDVEEFRKGFEYCMKE</sequence>
<dbReference type="Gene3D" id="3.40.50.300">
    <property type="entry name" value="P-loop containing nucleotide triphosphate hydrolases"/>
    <property type="match status" value="1"/>
</dbReference>
<evidence type="ECO:0000256" key="1">
    <source>
        <dbReference type="ARBA" id="ARBA00022741"/>
    </source>
</evidence>
<feature type="domain" description="CobW C-terminal" evidence="6">
    <location>
        <begin position="228"/>
        <end position="322"/>
    </location>
</feature>
<dbReference type="Pfam" id="PF07683">
    <property type="entry name" value="CobW_C"/>
    <property type="match status" value="1"/>
</dbReference>
<evidence type="ECO:0000256" key="2">
    <source>
        <dbReference type="ARBA" id="ARBA00022801"/>
    </source>
</evidence>
<dbReference type="GO" id="GO:0016787">
    <property type="term" value="F:hydrolase activity"/>
    <property type="evidence" value="ECO:0007669"/>
    <property type="project" value="UniProtKB-KW"/>
</dbReference>
<protein>
    <submittedName>
        <fullName evidence="7">G3E family GTPase</fullName>
    </submittedName>
</protein>
<dbReference type="PANTHER" id="PTHR13748:SF62">
    <property type="entry name" value="COBW DOMAIN-CONTAINING PROTEIN"/>
    <property type="match status" value="1"/>
</dbReference>
<dbReference type="CDD" id="cd03112">
    <property type="entry name" value="CobW-like"/>
    <property type="match status" value="1"/>
</dbReference>
<name>A0A2V3WEH3_9BACI</name>
<dbReference type="InterPro" id="IPR051316">
    <property type="entry name" value="Zinc-reg_GTPase_activator"/>
</dbReference>
<reference evidence="7 8" key="1">
    <citation type="submission" date="2018-05" db="EMBL/GenBank/DDBJ databases">
        <title>Genomic Encyclopedia of Type Strains, Phase IV (KMG-IV): sequencing the most valuable type-strain genomes for metagenomic binning, comparative biology and taxonomic classification.</title>
        <authorList>
            <person name="Goeker M."/>
        </authorList>
    </citation>
    <scope>NUCLEOTIDE SEQUENCE [LARGE SCALE GENOMIC DNA]</scope>
    <source>
        <strain evidence="7 8">DSM 28556</strain>
    </source>
</reference>
<dbReference type="PANTHER" id="PTHR13748">
    <property type="entry name" value="COBW-RELATED"/>
    <property type="match status" value="1"/>
</dbReference>
<dbReference type="InterPro" id="IPR036627">
    <property type="entry name" value="CobW-likC_sf"/>
</dbReference>
<dbReference type="SMART" id="SM00833">
    <property type="entry name" value="CobW_C"/>
    <property type="match status" value="1"/>
</dbReference>
<dbReference type="GO" id="GO:0005737">
    <property type="term" value="C:cytoplasm"/>
    <property type="evidence" value="ECO:0007669"/>
    <property type="project" value="TreeGrafter"/>
</dbReference>
<dbReference type="EMBL" id="QJJQ01000001">
    <property type="protein sequence ID" value="PXW90625.1"/>
    <property type="molecule type" value="Genomic_DNA"/>
</dbReference>
<organism evidence="7 8">
    <name type="scientific">Pseudogracilibacillus auburnensis</name>
    <dbReference type="NCBI Taxonomy" id="1494959"/>
    <lineage>
        <taxon>Bacteria</taxon>
        <taxon>Bacillati</taxon>
        <taxon>Bacillota</taxon>
        <taxon>Bacilli</taxon>
        <taxon>Bacillales</taxon>
        <taxon>Bacillaceae</taxon>
        <taxon>Pseudogracilibacillus</taxon>
    </lineage>
</organism>
<evidence type="ECO:0000256" key="3">
    <source>
        <dbReference type="ARBA" id="ARBA00023186"/>
    </source>
</evidence>